<dbReference type="eggNOG" id="ENOG5031CJ5">
    <property type="taxonomic scope" value="Bacteria"/>
</dbReference>
<dbReference type="STRING" id="760142.Hipma_1553"/>
<dbReference type="KEGG" id="hmr:Hipma_1553"/>
<reference evidence="2" key="2">
    <citation type="submission" date="2011-03" db="EMBL/GenBank/DDBJ databases">
        <title>The complete genome of Hippea maritima DSM 10411.</title>
        <authorList>
            <consortium name="US DOE Joint Genome Institute (JGI-PGF)"/>
            <person name="Lucas S."/>
            <person name="Copeland A."/>
            <person name="Lapidus A."/>
            <person name="Bruce D."/>
            <person name="Goodwin L."/>
            <person name="Pitluck S."/>
            <person name="Peters L."/>
            <person name="Kyrpides N."/>
            <person name="Mavromatis K."/>
            <person name="Pagani I."/>
            <person name="Ivanova N."/>
            <person name="Mikhailova N."/>
            <person name="Lu M."/>
            <person name="Detter J.C."/>
            <person name="Tapia R."/>
            <person name="Han C."/>
            <person name="Land M."/>
            <person name="Hauser L."/>
            <person name="Markowitz V."/>
            <person name="Cheng J.-F."/>
            <person name="Hugenholtz P."/>
            <person name="Woyke T."/>
            <person name="Wu D."/>
            <person name="Spring S."/>
            <person name="Schroeder M."/>
            <person name="Brambilla E."/>
            <person name="Klenk H.-P."/>
            <person name="Eisen J.A."/>
        </authorList>
    </citation>
    <scope>NUCLEOTIDE SEQUENCE [LARGE SCALE GENOMIC DNA]</scope>
    <source>
        <strain evidence="2">ATCC 700847 / DSM 10411 / MH2</strain>
    </source>
</reference>
<proteinExistence type="predicted"/>
<keyword evidence="2" id="KW-1185">Reference proteome</keyword>
<sequence>MSQIHTYKVLALVIYRDEKKLVTTNIVRAKDKKDAKKQIERKYMKLPEASEVIINEELDIIQLV</sequence>
<reference evidence="1 2" key="1">
    <citation type="journal article" date="2011" name="Stand. Genomic Sci.">
        <title>Complete genome sequence of the thermophilic sulfur-reducer Hippea maritima type strain (MH(2)).</title>
        <authorList>
            <person name="Huntemann M."/>
            <person name="Lu M."/>
            <person name="Nolan M."/>
            <person name="Lapidus A."/>
            <person name="Lucas S."/>
            <person name="Hammon N."/>
            <person name="Deshpande S."/>
            <person name="Cheng J.F."/>
            <person name="Tapia R."/>
            <person name="Han C."/>
            <person name="Goodwin L."/>
            <person name="Pitluck S."/>
            <person name="Liolios K."/>
            <person name="Pagani I."/>
            <person name="Ivanova N."/>
            <person name="Ovchinikova G."/>
            <person name="Pati A."/>
            <person name="Chen A."/>
            <person name="Palaniappan K."/>
            <person name="Land M."/>
            <person name="Hauser L."/>
            <person name="Jeffries C.D."/>
            <person name="Detter J.C."/>
            <person name="Brambilla E.M."/>
            <person name="Rohde M."/>
            <person name="Spring S."/>
            <person name="Goker M."/>
            <person name="Woyke T."/>
            <person name="Bristow J."/>
            <person name="Eisen J.A."/>
            <person name="Markowitz V."/>
            <person name="Hugenholtz P."/>
            <person name="Kyrpides N.C."/>
            <person name="Klenk H.P."/>
            <person name="Mavromatis K."/>
        </authorList>
    </citation>
    <scope>NUCLEOTIDE SEQUENCE [LARGE SCALE GENOMIC DNA]</scope>
    <source>
        <strain evidence="2">ATCC 700847 / DSM 10411 / MH2</strain>
    </source>
</reference>
<dbReference type="InParanoid" id="F2LU46"/>
<dbReference type="HOGENOM" id="CLU_2914880_0_0_7"/>
<protein>
    <submittedName>
        <fullName evidence="1">Uncharacterized protein</fullName>
    </submittedName>
</protein>
<gene>
    <name evidence="1" type="ordered locus">Hipma_1553</name>
</gene>
<dbReference type="AlphaFoldDB" id="F2LU46"/>
<dbReference type="EMBL" id="CP002606">
    <property type="protein sequence ID" value="AEA34509.1"/>
    <property type="molecule type" value="Genomic_DNA"/>
</dbReference>
<name>F2LU46_HIPMA</name>
<dbReference type="OrthoDB" id="5520657at2"/>
<accession>F2LU46</accession>
<dbReference type="RefSeq" id="WP_013682538.1">
    <property type="nucleotide sequence ID" value="NC_015318.1"/>
</dbReference>
<evidence type="ECO:0000313" key="2">
    <source>
        <dbReference type="Proteomes" id="UP000008139"/>
    </source>
</evidence>
<organism evidence="1 2">
    <name type="scientific">Hippea maritima (strain ATCC 700847 / DSM 10411 / MH2)</name>
    <dbReference type="NCBI Taxonomy" id="760142"/>
    <lineage>
        <taxon>Bacteria</taxon>
        <taxon>Pseudomonadati</taxon>
        <taxon>Campylobacterota</taxon>
        <taxon>Desulfurellia</taxon>
        <taxon>Desulfurellales</taxon>
        <taxon>Hippeaceae</taxon>
        <taxon>Hippea</taxon>
    </lineage>
</organism>
<dbReference type="Proteomes" id="UP000008139">
    <property type="component" value="Chromosome"/>
</dbReference>
<evidence type="ECO:0000313" key="1">
    <source>
        <dbReference type="EMBL" id="AEA34509.1"/>
    </source>
</evidence>